<dbReference type="PROSITE" id="PS51192">
    <property type="entry name" value="HELICASE_ATP_BIND_1"/>
    <property type="match status" value="1"/>
</dbReference>
<dbReference type="InterPro" id="IPR001650">
    <property type="entry name" value="Helicase_C-like"/>
</dbReference>
<evidence type="ECO:0000256" key="3">
    <source>
        <dbReference type="ARBA" id="ARBA00022801"/>
    </source>
</evidence>
<evidence type="ECO:0000313" key="9">
    <source>
        <dbReference type="EMBL" id="TMW68628.1"/>
    </source>
</evidence>
<dbReference type="GO" id="GO:0016787">
    <property type="term" value="F:hydrolase activity"/>
    <property type="evidence" value="ECO:0007669"/>
    <property type="project" value="UniProtKB-KW"/>
</dbReference>
<organism evidence="9 10">
    <name type="scientific">Pythium oligandrum</name>
    <name type="common">Mycoparasitic fungus</name>
    <dbReference type="NCBI Taxonomy" id="41045"/>
    <lineage>
        <taxon>Eukaryota</taxon>
        <taxon>Sar</taxon>
        <taxon>Stramenopiles</taxon>
        <taxon>Oomycota</taxon>
        <taxon>Peronosporomycetes</taxon>
        <taxon>Pythiales</taxon>
        <taxon>Pythiaceae</taxon>
        <taxon>Pythium</taxon>
    </lineage>
</organism>
<protein>
    <recommendedName>
        <fullName evidence="1">RNA helicase</fullName>
        <ecNumber evidence="1">3.6.4.13</ecNumber>
    </recommendedName>
</protein>
<dbReference type="AlphaFoldDB" id="A0A8K1CTG5"/>
<sequence>MHGQPPMDVMDAPTAFTPLRKKLKSDAGSSSSTVNSAFNAPSTSVGDAQEARWHRLEHEVQVDGDEVPPMLDSFEAMYLPPHALEVLKTRGVMIPTPTQMQAIPSLLTGRDVIGLAATGSGKTLSYLLPWLVRIQYEKYAQGQRIHDPQRIVRPSAVVVVPTRELMDQVFHELCCFIGASPRVEENSDQVAIIRSGPFFTAAAVCGGVSLSSQIKELRGAHDQVDIIITTPGRILHLIEQRVVLFEHVTYLVLDEVDRMLDAEMESQLRQILHQTNETGRQTSIWSATMPPFLERLARSAVLNPITLRVGMGQAESGRTSLNVTQNVLFMRFAEKKTRLLQALRATPTPPVIVFCNSHESVDFVARVLRQEQFHVAGLHGDKSQAYRFRVLTAFREGYVDVLVATDLASRGLDFADVDHVILFDMPHTIEDYVHRCGRTGRRPGQSTGTVTAFLTTECDIAVELKKLLKETKQRIPLELEVPSRFRRSPNS</sequence>
<dbReference type="Pfam" id="PF00271">
    <property type="entry name" value="Helicase_C"/>
    <property type="match status" value="1"/>
</dbReference>
<evidence type="ECO:0000259" key="7">
    <source>
        <dbReference type="PROSITE" id="PS51192"/>
    </source>
</evidence>
<dbReference type="CDD" id="cd18787">
    <property type="entry name" value="SF2_C_DEAD"/>
    <property type="match status" value="1"/>
</dbReference>
<dbReference type="SMART" id="SM00487">
    <property type="entry name" value="DEXDc"/>
    <property type="match status" value="1"/>
</dbReference>
<evidence type="ECO:0000256" key="4">
    <source>
        <dbReference type="ARBA" id="ARBA00022806"/>
    </source>
</evidence>
<feature type="domain" description="Helicase ATP-binding" evidence="7">
    <location>
        <begin position="103"/>
        <end position="307"/>
    </location>
</feature>
<dbReference type="SMART" id="SM00490">
    <property type="entry name" value="HELICc"/>
    <property type="match status" value="1"/>
</dbReference>
<dbReference type="PANTHER" id="PTHR47958">
    <property type="entry name" value="ATP-DEPENDENT RNA HELICASE DBP3"/>
    <property type="match status" value="1"/>
</dbReference>
<dbReference type="GO" id="GO:0003676">
    <property type="term" value="F:nucleic acid binding"/>
    <property type="evidence" value="ECO:0007669"/>
    <property type="project" value="InterPro"/>
</dbReference>
<evidence type="ECO:0000256" key="6">
    <source>
        <dbReference type="SAM" id="MobiDB-lite"/>
    </source>
</evidence>
<gene>
    <name evidence="9" type="ORF">Poli38472_006096</name>
</gene>
<feature type="compositionally biased region" description="Polar residues" evidence="6">
    <location>
        <begin position="27"/>
        <end position="46"/>
    </location>
</feature>
<dbReference type="EMBL" id="SPLM01000002">
    <property type="protein sequence ID" value="TMW68628.1"/>
    <property type="molecule type" value="Genomic_DNA"/>
</dbReference>
<feature type="region of interest" description="Disordered" evidence="6">
    <location>
        <begin position="22"/>
        <end position="49"/>
    </location>
</feature>
<accession>A0A8K1CTG5</accession>
<evidence type="ECO:0000256" key="1">
    <source>
        <dbReference type="ARBA" id="ARBA00012552"/>
    </source>
</evidence>
<evidence type="ECO:0000256" key="5">
    <source>
        <dbReference type="ARBA" id="ARBA00022840"/>
    </source>
</evidence>
<dbReference type="InterPro" id="IPR014001">
    <property type="entry name" value="Helicase_ATP-bd"/>
</dbReference>
<reference evidence="9" key="1">
    <citation type="submission" date="2019-03" db="EMBL/GenBank/DDBJ databases">
        <title>Long read genome sequence of the mycoparasitic Pythium oligandrum ATCC 38472 isolated from sugarbeet rhizosphere.</title>
        <authorList>
            <person name="Gaulin E."/>
        </authorList>
    </citation>
    <scope>NUCLEOTIDE SEQUENCE</scope>
    <source>
        <strain evidence="9">ATCC 38472_TT</strain>
    </source>
</reference>
<dbReference type="OrthoDB" id="196131at2759"/>
<dbReference type="SUPFAM" id="SSF52540">
    <property type="entry name" value="P-loop containing nucleoside triphosphate hydrolases"/>
    <property type="match status" value="1"/>
</dbReference>
<dbReference type="GO" id="GO:0003724">
    <property type="term" value="F:RNA helicase activity"/>
    <property type="evidence" value="ECO:0007669"/>
    <property type="project" value="UniProtKB-EC"/>
</dbReference>
<keyword evidence="4" id="KW-0347">Helicase</keyword>
<keyword evidence="10" id="KW-1185">Reference proteome</keyword>
<evidence type="ECO:0000256" key="2">
    <source>
        <dbReference type="ARBA" id="ARBA00022741"/>
    </source>
</evidence>
<dbReference type="Proteomes" id="UP000794436">
    <property type="component" value="Unassembled WGS sequence"/>
</dbReference>
<comment type="caution">
    <text evidence="9">The sequence shown here is derived from an EMBL/GenBank/DDBJ whole genome shotgun (WGS) entry which is preliminary data.</text>
</comment>
<dbReference type="InterPro" id="IPR044742">
    <property type="entry name" value="DEAD/DEAH_RhlB"/>
</dbReference>
<feature type="domain" description="Helicase C-terminal" evidence="8">
    <location>
        <begin position="338"/>
        <end position="483"/>
    </location>
</feature>
<dbReference type="PROSITE" id="PS51194">
    <property type="entry name" value="HELICASE_CTER"/>
    <property type="match status" value="1"/>
</dbReference>
<keyword evidence="3" id="KW-0378">Hydrolase</keyword>
<dbReference type="InterPro" id="IPR027417">
    <property type="entry name" value="P-loop_NTPase"/>
</dbReference>
<dbReference type="Pfam" id="PF00270">
    <property type="entry name" value="DEAD"/>
    <property type="match status" value="1"/>
</dbReference>
<proteinExistence type="predicted"/>
<dbReference type="EC" id="3.6.4.13" evidence="1"/>
<dbReference type="GO" id="GO:0005524">
    <property type="term" value="F:ATP binding"/>
    <property type="evidence" value="ECO:0007669"/>
    <property type="project" value="UniProtKB-KW"/>
</dbReference>
<dbReference type="CDD" id="cd00268">
    <property type="entry name" value="DEADc"/>
    <property type="match status" value="1"/>
</dbReference>
<keyword evidence="5" id="KW-0067">ATP-binding</keyword>
<evidence type="ECO:0000313" key="10">
    <source>
        <dbReference type="Proteomes" id="UP000794436"/>
    </source>
</evidence>
<dbReference type="Gene3D" id="3.40.50.300">
    <property type="entry name" value="P-loop containing nucleotide triphosphate hydrolases"/>
    <property type="match status" value="2"/>
</dbReference>
<evidence type="ECO:0000259" key="8">
    <source>
        <dbReference type="PROSITE" id="PS51194"/>
    </source>
</evidence>
<dbReference type="InterPro" id="IPR011545">
    <property type="entry name" value="DEAD/DEAH_box_helicase_dom"/>
</dbReference>
<name>A0A8K1CTG5_PYTOL</name>
<keyword evidence="2" id="KW-0547">Nucleotide-binding</keyword>